<feature type="chain" id="PRO_5029036448" evidence="2">
    <location>
        <begin position="27"/>
        <end position="499"/>
    </location>
</feature>
<keyword evidence="2" id="KW-0564">Palmitate</keyword>
<dbReference type="EMBL" id="CP060714">
    <property type="protein sequence ID" value="QNN57078.1"/>
    <property type="molecule type" value="Genomic_DNA"/>
</dbReference>
<dbReference type="PROSITE" id="PS51257">
    <property type="entry name" value="PROKAR_LIPOPROTEIN"/>
    <property type="match status" value="1"/>
</dbReference>
<dbReference type="NCBIfam" id="TIGR01845">
    <property type="entry name" value="outer_NodT"/>
    <property type="match status" value="1"/>
</dbReference>
<dbReference type="SUPFAM" id="SSF56954">
    <property type="entry name" value="Outer membrane efflux proteins (OEP)"/>
    <property type="match status" value="1"/>
</dbReference>
<keyword evidence="2" id="KW-0812">Transmembrane</keyword>
<comment type="similarity">
    <text evidence="1 2">Belongs to the outer membrane factor (OMF) (TC 1.B.17) family.</text>
</comment>
<dbReference type="KEGG" id="drg:H9K76_21780"/>
<keyword evidence="2" id="KW-0449">Lipoprotein</keyword>
<dbReference type="InterPro" id="IPR010131">
    <property type="entry name" value="MdtP/NodT-like"/>
</dbReference>
<dbReference type="Gene3D" id="1.20.1600.10">
    <property type="entry name" value="Outer membrane efflux proteins (OEP)"/>
    <property type="match status" value="1"/>
</dbReference>
<dbReference type="GO" id="GO:0005886">
    <property type="term" value="C:plasma membrane"/>
    <property type="evidence" value="ECO:0007669"/>
    <property type="project" value="UniProtKB-SubCell"/>
</dbReference>
<gene>
    <name evidence="3" type="ORF">H9K76_21780</name>
</gene>
<keyword evidence="4" id="KW-1185">Reference proteome</keyword>
<evidence type="ECO:0000256" key="1">
    <source>
        <dbReference type="ARBA" id="ARBA00007613"/>
    </source>
</evidence>
<organism evidence="3 4">
    <name type="scientific">Diaphorobacter ruginosibacter</name>
    <dbReference type="NCBI Taxonomy" id="1715720"/>
    <lineage>
        <taxon>Bacteria</taxon>
        <taxon>Pseudomonadati</taxon>
        <taxon>Pseudomonadota</taxon>
        <taxon>Betaproteobacteria</taxon>
        <taxon>Burkholderiales</taxon>
        <taxon>Comamonadaceae</taxon>
        <taxon>Diaphorobacter</taxon>
    </lineage>
</organism>
<accession>A0A7G9RNA3</accession>
<dbReference type="RefSeq" id="WP_187597343.1">
    <property type="nucleotide sequence ID" value="NZ_CP060714.1"/>
</dbReference>
<dbReference type="Pfam" id="PF02321">
    <property type="entry name" value="OEP"/>
    <property type="match status" value="2"/>
</dbReference>
<name>A0A7G9RNA3_9BURK</name>
<dbReference type="PANTHER" id="PTHR30203">
    <property type="entry name" value="OUTER MEMBRANE CATION EFFLUX PROTEIN"/>
    <property type="match status" value="1"/>
</dbReference>
<dbReference type="Gene3D" id="2.20.200.10">
    <property type="entry name" value="Outer membrane efflux proteins (OEP)"/>
    <property type="match status" value="1"/>
</dbReference>
<comment type="subcellular location">
    <subcellularLocation>
        <location evidence="2">Cell membrane</location>
        <topology evidence="2">Lipid-anchor</topology>
    </subcellularLocation>
</comment>
<sequence>MPQRSRRAIRRLLHLSVGAIALAALAACSTRPVGPDYAVPADAVALRVHPGQSFASAGDATLANEKNLLVSNAPLPDHWWHLYRDAELNALIEKALQHNTDLRQALANLERVQAVEQEIAGSARPSLSVGGGPSYGHVSGLSVLAPGHVPSNAFGYSANAGISYQIDLFGQIRRAIEAAQAGTDAAQAAVDLTRVNVAASTARAYAAACTAGLRLDVMQHSIALQTQSADISRRLHDAGKVGSIDVQRALAQVEQLKAELPPLHASRQSALFQLATLTGEQPQDFPREVQQCHEAPRIADTIPVGDGQALLRRRPDIRQAERQLAQATAQIGVATADLYPRISLGLSAASAGRMTGLGRGDTFSWSLGPLISWSIPVNGVAHARIAQAEAGAKGALARFDGTVLNALRETETALTHYARELDRNAHLQAAREQSIQVAEEARKLYANGKTGYLETLDAERVLVNADSALAASQAHIVDEQLALFLALGGGWGVEDSGSH</sequence>
<feature type="signal peptide" evidence="2">
    <location>
        <begin position="1"/>
        <end position="26"/>
    </location>
</feature>
<reference evidence="3 4" key="1">
    <citation type="submission" date="2020-08" db="EMBL/GenBank/DDBJ databases">
        <title>Genome sequence of Diaphorobacter ruginosibacter DSM 27467T.</title>
        <authorList>
            <person name="Hyun D.-W."/>
            <person name="Bae J.-W."/>
        </authorList>
    </citation>
    <scope>NUCLEOTIDE SEQUENCE [LARGE SCALE GENOMIC DNA]</scope>
    <source>
        <strain evidence="3 4">DSM 27467</strain>
    </source>
</reference>
<keyword evidence="2" id="KW-0472">Membrane</keyword>
<dbReference type="AlphaFoldDB" id="A0A7G9RNA3"/>
<evidence type="ECO:0000256" key="2">
    <source>
        <dbReference type="RuleBase" id="RU362097"/>
    </source>
</evidence>
<dbReference type="InterPro" id="IPR003423">
    <property type="entry name" value="OMP_efflux"/>
</dbReference>
<keyword evidence="2" id="KW-1134">Transmembrane beta strand</keyword>
<keyword evidence="2" id="KW-0732">Signal</keyword>
<protein>
    <submittedName>
        <fullName evidence="3">TolC family protein</fullName>
    </submittedName>
</protein>
<proteinExistence type="inferred from homology"/>
<dbReference type="PANTHER" id="PTHR30203:SF21">
    <property type="entry name" value="OUTER MEMBRANE COMPONENT OF MULTIDRUG EFFLUX PUMP-RELATED"/>
    <property type="match status" value="1"/>
</dbReference>
<evidence type="ECO:0000313" key="4">
    <source>
        <dbReference type="Proteomes" id="UP000515811"/>
    </source>
</evidence>
<evidence type="ECO:0000313" key="3">
    <source>
        <dbReference type="EMBL" id="QNN57078.1"/>
    </source>
</evidence>
<dbReference type="Proteomes" id="UP000515811">
    <property type="component" value="Chromosome"/>
</dbReference>
<dbReference type="GO" id="GO:0015562">
    <property type="term" value="F:efflux transmembrane transporter activity"/>
    <property type="evidence" value="ECO:0007669"/>
    <property type="project" value="InterPro"/>
</dbReference>